<dbReference type="Pfam" id="PF00153">
    <property type="entry name" value="Mito_carr"/>
    <property type="match status" value="4"/>
</dbReference>
<reference evidence="15" key="1">
    <citation type="journal article" date="2013" name="Proc. Natl. Acad. Sci. U.S.A.">
        <title>Genome structure and metabolic features in the red seaweed Chondrus crispus shed light on evolution of the Archaeplastida.</title>
        <authorList>
            <person name="Collen J."/>
            <person name="Porcel B."/>
            <person name="Carre W."/>
            <person name="Ball S.G."/>
            <person name="Chaparro C."/>
            <person name="Tonon T."/>
            <person name="Barbeyron T."/>
            <person name="Michel G."/>
            <person name="Noel B."/>
            <person name="Valentin K."/>
            <person name="Elias M."/>
            <person name="Artiguenave F."/>
            <person name="Arun A."/>
            <person name="Aury J.M."/>
            <person name="Barbosa-Neto J.F."/>
            <person name="Bothwell J.H."/>
            <person name="Bouget F.Y."/>
            <person name="Brillet L."/>
            <person name="Cabello-Hurtado F."/>
            <person name="Capella-Gutierrez S."/>
            <person name="Charrier B."/>
            <person name="Cladiere L."/>
            <person name="Cock J.M."/>
            <person name="Coelho S.M."/>
            <person name="Colleoni C."/>
            <person name="Czjzek M."/>
            <person name="Da Silva C."/>
            <person name="Delage L."/>
            <person name="Denoeud F."/>
            <person name="Deschamps P."/>
            <person name="Dittami S.M."/>
            <person name="Gabaldon T."/>
            <person name="Gachon C.M."/>
            <person name="Groisillier A."/>
            <person name="Herve C."/>
            <person name="Jabbari K."/>
            <person name="Katinka M."/>
            <person name="Kloareg B."/>
            <person name="Kowalczyk N."/>
            <person name="Labadie K."/>
            <person name="Leblanc C."/>
            <person name="Lopez P.J."/>
            <person name="McLachlan D.H."/>
            <person name="Meslet-Cladiere L."/>
            <person name="Moustafa A."/>
            <person name="Nehr Z."/>
            <person name="Nyvall Collen P."/>
            <person name="Panaud O."/>
            <person name="Partensky F."/>
            <person name="Poulain J."/>
            <person name="Rensing S.A."/>
            <person name="Rousvoal S."/>
            <person name="Samson G."/>
            <person name="Symeonidi A."/>
            <person name="Weissenbach J."/>
            <person name="Zambounis A."/>
            <person name="Wincker P."/>
            <person name="Boyen C."/>
        </authorList>
    </citation>
    <scope>NUCLEOTIDE SEQUENCE [LARGE SCALE GENOMIC DNA]</scope>
    <source>
        <strain evidence="15">cv. Stackhouse</strain>
    </source>
</reference>
<feature type="repeat" description="Solcar" evidence="10">
    <location>
        <begin position="114"/>
        <end position="196"/>
    </location>
</feature>
<evidence type="ECO:0000256" key="6">
    <source>
        <dbReference type="ARBA" id="ARBA00022792"/>
    </source>
</evidence>
<dbReference type="STRING" id="2769.R7Q2S5"/>
<keyword evidence="8" id="KW-0496">Mitochondrion</keyword>
<evidence type="ECO:0000256" key="1">
    <source>
        <dbReference type="ARBA" id="ARBA00004448"/>
    </source>
</evidence>
<dbReference type="AlphaFoldDB" id="R7Q2S5"/>
<dbReference type="PANTHER" id="PTHR45678:SF15">
    <property type="entry name" value="MITOCHONDRIAL SUBSTRATE CARRIER FAMILY PROTEIN X"/>
    <property type="match status" value="1"/>
</dbReference>
<dbReference type="InterPro" id="IPR018108">
    <property type="entry name" value="MCP_transmembrane"/>
</dbReference>
<dbReference type="OMA" id="QRLYTSM"/>
<feature type="repeat" description="Solcar" evidence="10">
    <location>
        <begin position="204"/>
        <end position="340"/>
    </location>
</feature>
<evidence type="ECO:0000256" key="13">
    <source>
        <dbReference type="SAM" id="Phobius"/>
    </source>
</evidence>
<comment type="subcellular location">
    <subcellularLocation>
        <location evidence="1">Mitochondrion inner membrane</location>
        <topology evidence="1">Multi-pass membrane protein</topology>
    </subcellularLocation>
</comment>
<dbReference type="RefSeq" id="XP_005712673.1">
    <property type="nucleotide sequence ID" value="XM_005712616.1"/>
</dbReference>
<feature type="compositionally biased region" description="Polar residues" evidence="12">
    <location>
        <begin position="243"/>
        <end position="253"/>
    </location>
</feature>
<sequence length="346" mass="36868">MVSDRTSPAHPPSASSPQSNNKNLISNVLFGGVAGVIGQTCVFPLYTIKTNLHLYPGRYQSILHCARKIIQHESIRGLYKGLPPALTGVFPEKAIKLSVNDYLTALLVRKDGTISIPNSMLAGAGAGFCQVVATNPMEMMMINMQSAASRGRAVNTLQMIRQLGLAGLYKGTPATLFRDIPFSIVFFSMNAALRQRLTDSDGRLPIAKVFLAGIAAGSTAATLSTPMDVIKTRLQASAGDATNVATSKPTSTPGLADAMRPSQAKVPTTTATSREFSSSARTAAAGGADKMRYTGIAHCARHIYATEGARGFFAGVGPRILIISPLFGITLFFYDIQRRLRESGRL</sequence>
<dbReference type="SUPFAM" id="SSF103506">
    <property type="entry name" value="Mitochondrial carrier"/>
    <property type="match status" value="1"/>
</dbReference>
<dbReference type="Gramene" id="CDF32872">
    <property type="protein sequence ID" value="CDF32872"/>
    <property type="gene ID" value="CHC_T00001668001"/>
</dbReference>
<keyword evidence="9 10" id="KW-0472">Membrane</keyword>
<feature type="region of interest" description="Disordered" evidence="12">
    <location>
        <begin position="241"/>
        <end position="279"/>
    </location>
</feature>
<evidence type="ECO:0000256" key="10">
    <source>
        <dbReference type="PROSITE-ProRule" id="PRU00282"/>
    </source>
</evidence>
<evidence type="ECO:0000256" key="7">
    <source>
        <dbReference type="ARBA" id="ARBA00022989"/>
    </source>
</evidence>
<dbReference type="GO" id="GO:0005743">
    <property type="term" value="C:mitochondrial inner membrane"/>
    <property type="evidence" value="ECO:0007669"/>
    <property type="project" value="UniProtKB-SubCell"/>
</dbReference>
<accession>R7Q2S5</accession>
<dbReference type="InterPro" id="IPR002067">
    <property type="entry name" value="MCP"/>
</dbReference>
<dbReference type="Gene3D" id="1.50.40.10">
    <property type="entry name" value="Mitochondrial carrier domain"/>
    <property type="match status" value="1"/>
</dbReference>
<organism evidence="14 15">
    <name type="scientific">Chondrus crispus</name>
    <name type="common">Carrageen Irish moss</name>
    <name type="synonym">Polymorpha crispa</name>
    <dbReference type="NCBI Taxonomy" id="2769"/>
    <lineage>
        <taxon>Eukaryota</taxon>
        <taxon>Rhodophyta</taxon>
        <taxon>Florideophyceae</taxon>
        <taxon>Rhodymeniophycidae</taxon>
        <taxon>Gigartinales</taxon>
        <taxon>Gigartinaceae</taxon>
        <taxon>Chondrus</taxon>
    </lineage>
</organism>
<protein>
    <recommendedName>
        <fullName evidence="16">Mitochondrial carrier protein</fullName>
    </recommendedName>
</protein>
<evidence type="ECO:0000256" key="3">
    <source>
        <dbReference type="ARBA" id="ARBA00022448"/>
    </source>
</evidence>
<evidence type="ECO:0000256" key="5">
    <source>
        <dbReference type="ARBA" id="ARBA00022737"/>
    </source>
</evidence>
<gene>
    <name evidence="14" type="ORF">CHC_T00001668001</name>
</gene>
<dbReference type="EMBL" id="HG001593">
    <property type="protein sequence ID" value="CDF32872.1"/>
    <property type="molecule type" value="Genomic_DNA"/>
</dbReference>
<evidence type="ECO:0000256" key="11">
    <source>
        <dbReference type="RuleBase" id="RU000488"/>
    </source>
</evidence>
<dbReference type="PRINTS" id="PR00926">
    <property type="entry name" value="MITOCARRIER"/>
</dbReference>
<evidence type="ECO:0000256" key="2">
    <source>
        <dbReference type="ARBA" id="ARBA00006375"/>
    </source>
</evidence>
<evidence type="ECO:0000313" key="14">
    <source>
        <dbReference type="EMBL" id="CDF32872.1"/>
    </source>
</evidence>
<evidence type="ECO:0000313" key="15">
    <source>
        <dbReference type="Proteomes" id="UP000012073"/>
    </source>
</evidence>
<dbReference type="PhylomeDB" id="R7Q2S5"/>
<keyword evidence="5" id="KW-0677">Repeat</keyword>
<feature type="repeat" description="Solcar" evidence="10">
    <location>
        <begin position="22"/>
        <end position="106"/>
    </location>
</feature>
<dbReference type="KEGG" id="ccp:CHC_T00001668001"/>
<feature type="compositionally biased region" description="Polar residues" evidence="12">
    <location>
        <begin position="265"/>
        <end position="276"/>
    </location>
</feature>
<dbReference type="InterPro" id="IPR023395">
    <property type="entry name" value="MCP_dom_sf"/>
</dbReference>
<evidence type="ECO:0000256" key="12">
    <source>
        <dbReference type="SAM" id="MobiDB-lite"/>
    </source>
</evidence>
<dbReference type="Proteomes" id="UP000012073">
    <property type="component" value="Unassembled WGS sequence"/>
</dbReference>
<evidence type="ECO:0000256" key="8">
    <source>
        <dbReference type="ARBA" id="ARBA00023128"/>
    </source>
</evidence>
<keyword evidence="6" id="KW-0999">Mitochondrion inner membrane</keyword>
<keyword evidence="3 11" id="KW-0813">Transport</keyword>
<evidence type="ECO:0000256" key="4">
    <source>
        <dbReference type="ARBA" id="ARBA00022692"/>
    </source>
</evidence>
<feature type="transmembrane region" description="Helical" evidence="13">
    <location>
        <begin position="316"/>
        <end position="336"/>
    </location>
</feature>
<evidence type="ECO:0008006" key="16">
    <source>
        <dbReference type="Google" id="ProtNLM"/>
    </source>
</evidence>
<dbReference type="GeneID" id="17320389"/>
<name>R7Q2S5_CHOCR</name>
<dbReference type="OrthoDB" id="2161at2759"/>
<dbReference type="InterPro" id="IPR051028">
    <property type="entry name" value="Mito_Solute_Carrier"/>
</dbReference>
<dbReference type="PROSITE" id="PS50920">
    <property type="entry name" value="SOLCAR"/>
    <property type="match status" value="3"/>
</dbReference>
<dbReference type="GO" id="GO:0022857">
    <property type="term" value="F:transmembrane transporter activity"/>
    <property type="evidence" value="ECO:0007669"/>
    <property type="project" value="TreeGrafter"/>
</dbReference>
<keyword evidence="4 10" id="KW-0812">Transmembrane</keyword>
<feature type="region of interest" description="Disordered" evidence="12">
    <location>
        <begin position="1"/>
        <end position="20"/>
    </location>
</feature>
<keyword evidence="7 13" id="KW-1133">Transmembrane helix</keyword>
<proteinExistence type="inferred from homology"/>
<keyword evidence="15" id="KW-1185">Reference proteome</keyword>
<comment type="similarity">
    <text evidence="2 11">Belongs to the mitochondrial carrier (TC 2.A.29) family.</text>
</comment>
<evidence type="ECO:0000256" key="9">
    <source>
        <dbReference type="ARBA" id="ARBA00023136"/>
    </source>
</evidence>
<dbReference type="PANTHER" id="PTHR45678">
    <property type="entry name" value="MITOCHONDRIAL 2-OXODICARBOXYLATE CARRIER 1-RELATED"/>
    <property type="match status" value="1"/>
</dbReference>